<evidence type="ECO:0000256" key="1">
    <source>
        <dbReference type="ARBA" id="ARBA00010574"/>
    </source>
</evidence>
<dbReference type="InterPro" id="IPR004394">
    <property type="entry name" value="Iojap/RsfS/C7orf30"/>
</dbReference>
<dbReference type="InterPro" id="IPR043519">
    <property type="entry name" value="NT_sf"/>
</dbReference>
<protein>
    <recommendedName>
        <fullName evidence="2">Ribosomal silencing factor RsfS</fullName>
    </recommendedName>
</protein>
<keyword evidence="2" id="KW-0810">Translation regulation</keyword>
<dbReference type="PANTHER" id="PTHR21043">
    <property type="entry name" value="IOJAP SUPERFAMILY ORTHOLOG"/>
    <property type="match status" value="1"/>
</dbReference>
<dbReference type="PANTHER" id="PTHR21043:SF0">
    <property type="entry name" value="MITOCHONDRIAL ASSEMBLY OF RIBOSOMAL LARGE SUBUNIT PROTEIN 1"/>
    <property type="match status" value="1"/>
</dbReference>
<dbReference type="OrthoDB" id="9793681at2"/>
<comment type="subunit">
    <text evidence="2">Interacts with ribosomal protein uL14 (rplN).</text>
</comment>
<dbReference type="SUPFAM" id="SSF81301">
    <property type="entry name" value="Nucleotidyltransferase"/>
    <property type="match status" value="1"/>
</dbReference>
<comment type="subcellular location">
    <subcellularLocation>
        <location evidence="2">Cytoplasm</location>
    </subcellularLocation>
</comment>
<dbReference type="GO" id="GO:0042256">
    <property type="term" value="P:cytosolic ribosome assembly"/>
    <property type="evidence" value="ECO:0007669"/>
    <property type="project" value="UniProtKB-UniRule"/>
</dbReference>
<evidence type="ECO:0000313" key="3">
    <source>
        <dbReference type="EMBL" id="QDU54214.1"/>
    </source>
</evidence>
<dbReference type="NCBIfam" id="TIGR00090">
    <property type="entry name" value="rsfS_iojap_ybeB"/>
    <property type="match status" value="1"/>
</dbReference>
<evidence type="ECO:0000256" key="2">
    <source>
        <dbReference type="HAMAP-Rule" id="MF_01477"/>
    </source>
</evidence>
<dbReference type="HAMAP" id="MF_01477">
    <property type="entry name" value="Iojap_RsfS"/>
    <property type="match status" value="1"/>
</dbReference>
<dbReference type="GO" id="GO:0017148">
    <property type="term" value="P:negative regulation of translation"/>
    <property type="evidence" value="ECO:0007669"/>
    <property type="project" value="UniProtKB-UniRule"/>
</dbReference>
<comment type="function">
    <text evidence="2">Functions as a ribosomal silencing factor. Interacts with ribosomal protein uL14 (rplN), blocking formation of intersubunit bridge B8. Prevents association of the 30S and 50S ribosomal subunits and the formation of functional ribosomes, thus repressing translation.</text>
</comment>
<dbReference type="EMBL" id="CP036278">
    <property type="protein sequence ID" value="QDU54214.1"/>
    <property type="molecule type" value="Genomic_DNA"/>
</dbReference>
<keyword evidence="4" id="KW-1185">Reference proteome</keyword>
<dbReference type="KEGG" id="amuc:Pan181_03940"/>
<keyword evidence="2" id="KW-0678">Repressor</keyword>
<proteinExistence type="inferred from homology"/>
<dbReference type="Gene3D" id="3.30.460.10">
    <property type="entry name" value="Beta Polymerase, domain 2"/>
    <property type="match status" value="1"/>
</dbReference>
<dbReference type="Pfam" id="PF02410">
    <property type="entry name" value="RsfS"/>
    <property type="match status" value="1"/>
</dbReference>
<accession>A0A518AHQ5</accession>
<sequence>MNLTSPLSEPTPASDTRAERSLQLAIAAARTAADNRGQNIRLLDMRGVTPEFDYFVIVTGNSRRQLHAISEEIDHCLEDDLGDKRIGIEGYSESRWILLDYGSVVVHLFDQETRDYYALEDLWQDSKPVELPWQDDEPTAGE</sequence>
<dbReference type="Proteomes" id="UP000315750">
    <property type="component" value="Chromosome"/>
</dbReference>
<reference evidence="3 4" key="1">
    <citation type="submission" date="2019-02" db="EMBL/GenBank/DDBJ databases">
        <title>Deep-cultivation of Planctomycetes and their phenomic and genomic characterization uncovers novel biology.</title>
        <authorList>
            <person name="Wiegand S."/>
            <person name="Jogler M."/>
            <person name="Boedeker C."/>
            <person name="Pinto D."/>
            <person name="Vollmers J."/>
            <person name="Rivas-Marin E."/>
            <person name="Kohn T."/>
            <person name="Peeters S.H."/>
            <person name="Heuer A."/>
            <person name="Rast P."/>
            <person name="Oberbeckmann S."/>
            <person name="Bunk B."/>
            <person name="Jeske O."/>
            <person name="Meyerdierks A."/>
            <person name="Storesund J.E."/>
            <person name="Kallscheuer N."/>
            <person name="Luecker S."/>
            <person name="Lage O.M."/>
            <person name="Pohl T."/>
            <person name="Merkel B.J."/>
            <person name="Hornburger P."/>
            <person name="Mueller R.-W."/>
            <person name="Bruemmer F."/>
            <person name="Labrenz M."/>
            <person name="Spormann A.M."/>
            <person name="Op den Camp H."/>
            <person name="Overmann J."/>
            <person name="Amann R."/>
            <person name="Jetten M.S.M."/>
            <person name="Mascher T."/>
            <person name="Medema M.H."/>
            <person name="Devos D.P."/>
            <person name="Kaster A.-K."/>
            <person name="Ovreas L."/>
            <person name="Rohde M."/>
            <person name="Galperin M.Y."/>
            <person name="Jogler C."/>
        </authorList>
    </citation>
    <scope>NUCLEOTIDE SEQUENCE [LARGE SCALE GENOMIC DNA]</scope>
    <source>
        <strain evidence="3 4">Pan181</strain>
    </source>
</reference>
<evidence type="ECO:0000313" key="4">
    <source>
        <dbReference type="Proteomes" id="UP000315750"/>
    </source>
</evidence>
<dbReference type="GO" id="GO:0043023">
    <property type="term" value="F:ribosomal large subunit binding"/>
    <property type="evidence" value="ECO:0007669"/>
    <property type="project" value="TreeGrafter"/>
</dbReference>
<organism evidence="3 4">
    <name type="scientific">Aeoliella mucimassa</name>
    <dbReference type="NCBI Taxonomy" id="2527972"/>
    <lineage>
        <taxon>Bacteria</taxon>
        <taxon>Pseudomonadati</taxon>
        <taxon>Planctomycetota</taxon>
        <taxon>Planctomycetia</taxon>
        <taxon>Pirellulales</taxon>
        <taxon>Lacipirellulaceae</taxon>
        <taxon>Aeoliella</taxon>
    </lineage>
</organism>
<keyword evidence="2" id="KW-0963">Cytoplasm</keyword>
<comment type="similarity">
    <text evidence="1 2">Belongs to the Iojap/RsfS family.</text>
</comment>
<name>A0A518AHQ5_9BACT</name>
<dbReference type="GO" id="GO:0005737">
    <property type="term" value="C:cytoplasm"/>
    <property type="evidence" value="ECO:0007669"/>
    <property type="project" value="UniProtKB-SubCell"/>
</dbReference>
<dbReference type="GO" id="GO:0090071">
    <property type="term" value="P:negative regulation of ribosome biogenesis"/>
    <property type="evidence" value="ECO:0007669"/>
    <property type="project" value="UniProtKB-UniRule"/>
</dbReference>
<gene>
    <name evidence="2 3" type="primary">rsfS</name>
    <name evidence="3" type="ORF">Pan181_03940</name>
</gene>
<dbReference type="AlphaFoldDB" id="A0A518AHQ5"/>